<comment type="similarity">
    <text evidence="2 6">Belongs to the AB hydrolase superfamily. Lipase family.</text>
</comment>
<dbReference type="GO" id="GO:0016042">
    <property type="term" value="P:lipid catabolic process"/>
    <property type="evidence" value="ECO:0007669"/>
    <property type="project" value="TreeGrafter"/>
</dbReference>
<proteinExistence type="inferred from homology"/>
<name>A0A8W8ITY1_MAGGI</name>
<dbReference type="GO" id="GO:0046872">
    <property type="term" value="F:metal ion binding"/>
    <property type="evidence" value="ECO:0007669"/>
    <property type="project" value="UniProtKB-KW"/>
</dbReference>
<sequence length="482" mass="52636">MAVFFGCLLLLSSAFASVERRNTVCYNPFGCFSSDGLLKAPQSPDIIDTYFRLYVRGHSSHINEIGGAGWEREVTTFTNHVSATKKTKVLIHGFINNGRSPWVIQAKNELLKKGDFNVIVVDWGSGAKWPYEQAAGNGFLVGAELAALLTYIRDHAHVKLSDVHIIGHSLGAQVAGLAGHSLTKIGRITGLDPADPFFSGKPLNRRLDPNDATFVDVIHTDGSNFTFSQGFGTHDNEGDVDFFPNGGEHQPGCTEDPGSSALYNLLHGGFGVVAHSLTCSHSRATEFFIESINSPCKFYAHKCSSITDFDEGRCMGCPDGGCAAMGYDADATSLRGTFYLSTSTHAPFCGHEYYMEIVISHSVHGHSYGEFYVQLLGTKGQSEELKFSRHMTFYIPDSAERHVIVTHTDIGDLTGVKVKFVRGDGVKATGSEHEVRVRYVTVESTENTQGKVKFCGHDAHIHENHVATLHSTSETGVFWRAC</sequence>
<dbReference type="InterPro" id="IPR036392">
    <property type="entry name" value="PLAT/LH2_dom_sf"/>
</dbReference>
<feature type="active site" description="Charge relay system" evidence="4">
    <location>
        <position position="281"/>
    </location>
</feature>
<reference evidence="9" key="1">
    <citation type="submission" date="2022-08" db="UniProtKB">
        <authorList>
            <consortium name="EnsemblMetazoa"/>
        </authorList>
    </citation>
    <scope>IDENTIFICATION</scope>
    <source>
        <strain evidence="9">05x7-T-G4-1.051#20</strain>
    </source>
</reference>
<dbReference type="Gene3D" id="3.40.50.1820">
    <property type="entry name" value="alpha/beta hydrolase"/>
    <property type="match status" value="1"/>
</dbReference>
<dbReference type="GO" id="GO:0052689">
    <property type="term" value="F:carboxylic ester hydrolase activity"/>
    <property type="evidence" value="ECO:0007669"/>
    <property type="project" value="InterPro"/>
</dbReference>
<feature type="binding site" evidence="5">
    <location>
        <position position="206"/>
    </location>
    <ligand>
        <name>Ca(2+)</name>
        <dbReference type="ChEBI" id="CHEBI:29108"/>
    </ligand>
</feature>
<keyword evidence="5" id="KW-0479">Metal-binding</keyword>
<evidence type="ECO:0000259" key="8">
    <source>
        <dbReference type="Pfam" id="PF00151"/>
    </source>
</evidence>
<dbReference type="InterPro" id="IPR033906">
    <property type="entry name" value="Lipase_N"/>
</dbReference>
<feature type="active site" description="Charge relay system" evidence="4">
    <location>
        <position position="192"/>
    </location>
</feature>
<accession>A0A8W8ITY1</accession>
<dbReference type="SUPFAM" id="SSF49723">
    <property type="entry name" value="Lipase/lipooxygenase domain (PLAT/LH2 domain)"/>
    <property type="match status" value="1"/>
</dbReference>
<evidence type="ECO:0000256" key="1">
    <source>
        <dbReference type="ARBA" id="ARBA00004613"/>
    </source>
</evidence>
<dbReference type="EnsemblMetazoa" id="G15393.2">
    <property type="protein sequence ID" value="G15393.2:cds"/>
    <property type="gene ID" value="G15393"/>
</dbReference>
<dbReference type="AlphaFoldDB" id="A0A8W8ITY1"/>
<dbReference type="InterPro" id="IPR013818">
    <property type="entry name" value="Lipase"/>
</dbReference>
<feature type="chain" id="PRO_5036491845" description="Lipase domain-containing protein" evidence="7">
    <location>
        <begin position="17"/>
        <end position="482"/>
    </location>
</feature>
<dbReference type="Pfam" id="PF00151">
    <property type="entry name" value="Lipase"/>
    <property type="match status" value="1"/>
</dbReference>
<dbReference type="GO" id="GO:0016298">
    <property type="term" value="F:lipase activity"/>
    <property type="evidence" value="ECO:0007669"/>
    <property type="project" value="InterPro"/>
</dbReference>
<protein>
    <recommendedName>
        <fullName evidence="8">Lipase domain-containing protein</fullName>
    </recommendedName>
</protein>
<dbReference type="PANTHER" id="PTHR11610">
    <property type="entry name" value="LIPASE"/>
    <property type="match status" value="1"/>
</dbReference>
<feature type="binding site" evidence="5">
    <location>
        <position position="208"/>
    </location>
    <ligand>
        <name>Ca(2+)</name>
        <dbReference type="ChEBI" id="CHEBI:29108"/>
    </ligand>
</feature>
<dbReference type="CDD" id="cd00707">
    <property type="entry name" value="Pancreat_lipase_like"/>
    <property type="match status" value="1"/>
</dbReference>
<dbReference type="PRINTS" id="PR00821">
    <property type="entry name" value="TAGLIPASE"/>
</dbReference>
<evidence type="ECO:0000256" key="3">
    <source>
        <dbReference type="ARBA" id="ARBA00022525"/>
    </source>
</evidence>
<dbReference type="Gene3D" id="2.60.60.20">
    <property type="entry name" value="PLAT/LH2 domain"/>
    <property type="match status" value="1"/>
</dbReference>
<evidence type="ECO:0000313" key="9">
    <source>
        <dbReference type="EnsemblMetazoa" id="G15393.2:cds"/>
    </source>
</evidence>
<dbReference type="InterPro" id="IPR029058">
    <property type="entry name" value="AB_hydrolase_fold"/>
</dbReference>
<feature type="signal peptide" evidence="7">
    <location>
        <begin position="1"/>
        <end position="16"/>
    </location>
</feature>
<evidence type="ECO:0000256" key="2">
    <source>
        <dbReference type="ARBA" id="ARBA00010701"/>
    </source>
</evidence>
<organism evidence="9 10">
    <name type="scientific">Magallana gigas</name>
    <name type="common">Pacific oyster</name>
    <name type="synonym">Crassostrea gigas</name>
    <dbReference type="NCBI Taxonomy" id="29159"/>
    <lineage>
        <taxon>Eukaryota</taxon>
        <taxon>Metazoa</taxon>
        <taxon>Spiralia</taxon>
        <taxon>Lophotrochozoa</taxon>
        <taxon>Mollusca</taxon>
        <taxon>Bivalvia</taxon>
        <taxon>Autobranchia</taxon>
        <taxon>Pteriomorphia</taxon>
        <taxon>Ostreida</taxon>
        <taxon>Ostreoidea</taxon>
        <taxon>Ostreidae</taxon>
        <taxon>Magallana</taxon>
    </lineage>
</organism>
<evidence type="ECO:0000256" key="6">
    <source>
        <dbReference type="RuleBase" id="RU004262"/>
    </source>
</evidence>
<dbReference type="GO" id="GO:0005615">
    <property type="term" value="C:extracellular space"/>
    <property type="evidence" value="ECO:0007669"/>
    <property type="project" value="TreeGrafter"/>
</dbReference>
<evidence type="ECO:0000256" key="5">
    <source>
        <dbReference type="PIRSR" id="PIRSR000865-2"/>
    </source>
</evidence>
<dbReference type="InterPro" id="IPR000734">
    <property type="entry name" value="TAG_lipase"/>
</dbReference>
<keyword evidence="5" id="KW-0106">Calcium</keyword>
<comment type="subcellular location">
    <subcellularLocation>
        <location evidence="1">Secreted</location>
    </subcellularLocation>
</comment>
<evidence type="ECO:0000313" key="10">
    <source>
        <dbReference type="Proteomes" id="UP000005408"/>
    </source>
</evidence>
<evidence type="ECO:0000256" key="7">
    <source>
        <dbReference type="SAM" id="SignalP"/>
    </source>
</evidence>
<dbReference type="SUPFAM" id="SSF53474">
    <property type="entry name" value="alpha/beta-Hydrolases"/>
    <property type="match status" value="1"/>
</dbReference>
<dbReference type="PANTHER" id="PTHR11610:SF173">
    <property type="entry name" value="LIPASE DOMAIN-CONTAINING PROTEIN-RELATED"/>
    <property type="match status" value="1"/>
</dbReference>
<keyword evidence="7" id="KW-0732">Signal</keyword>
<dbReference type="PIRSF" id="PIRSF000865">
    <property type="entry name" value="Lipoprotein_lipase_LIPH"/>
    <property type="match status" value="1"/>
</dbReference>
<feature type="domain" description="Lipase" evidence="8">
    <location>
        <begin position="38"/>
        <end position="348"/>
    </location>
</feature>
<dbReference type="InterPro" id="IPR016272">
    <property type="entry name" value="Lipase_LIPH"/>
</dbReference>
<evidence type="ECO:0000256" key="4">
    <source>
        <dbReference type="PIRSR" id="PIRSR000865-1"/>
    </source>
</evidence>
<keyword evidence="10" id="KW-1185">Reference proteome</keyword>
<dbReference type="Proteomes" id="UP000005408">
    <property type="component" value="Unassembled WGS sequence"/>
</dbReference>
<keyword evidence="3" id="KW-0964">Secreted</keyword>
<feature type="binding site" evidence="5">
    <location>
        <position position="211"/>
    </location>
    <ligand>
        <name>Ca(2+)</name>
        <dbReference type="ChEBI" id="CHEBI:29108"/>
    </ligand>
</feature>
<feature type="active site" description="Nucleophile" evidence="4">
    <location>
        <position position="169"/>
    </location>
</feature>